<accession>A0A0T6BCA9</accession>
<protein>
    <submittedName>
        <fullName evidence="10">RNA binding protein</fullName>
    </submittedName>
</protein>
<evidence type="ECO:0000313" key="11">
    <source>
        <dbReference type="Proteomes" id="UP000051574"/>
    </source>
</evidence>
<dbReference type="InterPro" id="IPR003107">
    <property type="entry name" value="HAT"/>
</dbReference>
<proteinExistence type="predicted"/>
<comment type="subcellular location">
    <subcellularLocation>
        <location evidence="1">Nucleus</location>
    </subcellularLocation>
</comment>
<evidence type="ECO:0000256" key="2">
    <source>
        <dbReference type="ARBA" id="ARBA00022664"/>
    </source>
</evidence>
<evidence type="ECO:0000256" key="6">
    <source>
        <dbReference type="ARBA" id="ARBA00023242"/>
    </source>
</evidence>
<sequence>MEEENIAEEDMESLSSSSEDENDKETEQRASELEEQLSHNVYLYDAHVEIVGLYRKIGDLNSMRAAYERFHKYFPLTPKLWLEWIHDEIKIANSTVEKDNILHLFDKAVEDYHSVQLWQEYAQFAMGSSNIDQVRSILERGLNSAGLHVSQGSLLWDTLREFEMAHLALAQANTDEFSVQLQRLAEVYRRQLSVPLLGMENTYKEWEDFIQSLPDDHGIDVKQVEWGYRKAQQLLESYKPYEESLTFANGEKELYNIYIDYINFVKDPSLKIVLYERAVSALCLNALLWENYCYYTLALGELAIKVSERALRNCPWSVAIWTARLRILEKLQKAKQDLTECFEEAIKSVSQLETLDLWLTYMEYIKRTSNDMVLLDKLCLQAKQQLQPDQKSKMLRFLARIHARNEDMTASRKLWSEIMANAANKSSAYTWIEYLEMEKRVGESKHIRQLYQRAISNCKDWQHYFVDEWIMYEREVGSIEDVLKCIKKCKEMVKYNVEDVASQSNDSKRKFSDNDEKHNHTKRHKTNNPSPQKESNQTDRSLDENRKRSVKIKNAPTNVDHEKTVFLSNFISKITESVLKEMFPNAKEITIPSDRKGNSRCYAYVEFETVDEAREALKKDRLPINGRPLYVSKCQKDRAQRQTFKYSINYEANKLFVKGLPIHFNKEAVEEIFKPYKAVDVRLVTKLNGQPRGLAYVDFATDEDAELALKNTDQMVIGENKIIVAISSPPDKREKPSVEQKPHPVRNSKTKLEIPFLPRALQVKQSEPREAPNISKTNDDFRKMLL</sequence>
<feature type="region of interest" description="Disordered" evidence="8">
    <location>
        <begin position="765"/>
        <end position="786"/>
    </location>
</feature>
<dbReference type="GO" id="GO:0003723">
    <property type="term" value="F:RNA binding"/>
    <property type="evidence" value="ECO:0007669"/>
    <property type="project" value="UniProtKB-UniRule"/>
</dbReference>
<evidence type="ECO:0000256" key="8">
    <source>
        <dbReference type="SAM" id="MobiDB-lite"/>
    </source>
</evidence>
<dbReference type="Proteomes" id="UP000051574">
    <property type="component" value="Unassembled WGS sequence"/>
</dbReference>
<feature type="compositionally biased region" description="Basic and acidic residues" evidence="8">
    <location>
        <begin position="730"/>
        <end position="742"/>
    </location>
</feature>
<comment type="caution">
    <text evidence="10">The sequence shown here is derived from an EMBL/GenBank/DDBJ whole genome shotgun (WGS) entry which is preliminary data.</text>
</comment>
<feature type="compositionally biased region" description="Acidic residues" evidence="8">
    <location>
        <begin position="1"/>
        <end position="24"/>
    </location>
</feature>
<dbReference type="GO" id="GO:0008380">
    <property type="term" value="P:RNA splicing"/>
    <property type="evidence" value="ECO:0007669"/>
    <property type="project" value="UniProtKB-KW"/>
</dbReference>
<evidence type="ECO:0000313" key="10">
    <source>
        <dbReference type="EMBL" id="KRT84535.1"/>
    </source>
</evidence>
<evidence type="ECO:0000256" key="3">
    <source>
        <dbReference type="ARBA" id="ARBA00022737"/>
    </source>
</evidence>
<keyword evidence="4 7" id="KW-0694">RNA-binding</keyword>
<dbReference type="Gene3D" id="3.30.70.330">
    <property type="match status" value="2"/>
</dbReference>
<feature type="domain" description="RRM" evidence="9">
    <location>
        <begin position="653"/>
        <end position="729"/>
    </location>
</feature>
<dbReference type="GO" id="GO:0006397">
    <property type="term" value="P:mRNA processing"/>
    <property type="evidence" value="ECO:0007669"/>
    <property type="project" value="UniProtKB-KW"/>
</dbReference>
<name>A0A0T6BCA9_9SCAR</name>
<feature type="region of interest" description="Disordered" evidence="8">
    <location>
        <begin position="1"/>
        <end position="32"/>
    </location>
</feature>
<dbReference type="InterPro" id="IPR008847">
    <property type="entry name" value="Suf"/>
</dbReference>
<evidence type="ECO:0000256" key="1">
    <source>
        <dbReference type="ARBA" id="ARBA00004123"/>
    </source>
</evidence>
<dbReference type="InterPro" id="IPR000504">
    <property type="entry name" value="RRM_dom"/>
</dbReference>
<feature type="region of interest" description="Disordered" evidence="8">
    <location>
        <begin position="728"/>
        <end position="749"/>
    </location>
</feature>
<keyword evidence="5" id="KW-0508">mRNA splicing</keyword>
<dbReference type="InterPro" id="IPR035979">
    <property type="entry name" value="RBD_domain_sf"/>
</dbReference>
<dbReference type="SUPFAM" id="SSF54928">
    <property type="entry name" value="RNA-binding domain, RBD"/>
    <property type="match status" value="2"/>
</dbReference>
<dbReference type="Pfam" id="PF05843">
    <property type="entry name" value="Suf"/>
    <property type="match status" value="1"/>
</dbReference>
<dbReference type="EMBL" id="LJIG01002405">
    <property type="protein sequence ID" value="KRT84535.1"/>
    <property type="molecule type" value="Genomic_DNA"/>
</dbReference>
<keyword evidence="2" id="KW-0507">mRNA processing</keyword>
<keyword evidence="3" id="KW-0677">Repeat</keyword>
<feature type="compositionally biased region" description="Basic and acidic residues" evidence="8">
    <location>
        <begin position="506"/>
        <end position="518"/>
    </location>
</feature>
<keyword evidence="11" id="KW-1185">Reference proteome</keyword>
<dbReference type="AlphaFoldDB" id="A0A0T6BCA9"/>
<feature type="non-terminal residue" evidence="10">
    <location>
        <position position="786"/>
    </location>
</feature>
<dbReference type="Gene3D" id="1.25.40.10">
    <property type="entry name" value="Tetratricopeptide repeat domain"/>
    <property type="match status" value="2"/>
</dbReference>
<feature type="compositionally biased region" description="Basic and acidic residues" evidence="8">
    <location>
        <begin position="536"/>
        <end position="547"/>
    </location>
</feature>
<evidence type="ECO:0000259" key="9">
    <source>
        <dbReference type="PROSITE" id="PS50102"/>
    </source>
</evidence>
<dbReference type="SMART" id="SM00386">
    <property type="entry name" value="HAT"/>
    <property type="match status" value="7"/>
</dbReference>
<feature type="domain" description="RRM" evidence="9">
    <location>
        <begin position="563"/>
        <end position="636"/>
    </location>
</feature>
<dbReference type="PANTHER" id="PTHR17204">
    <property type="entry name" value="PRE-MRNA PROCESSING PROTEIN PRP39-RELATED"/>
    <property type="match status" value="1"/>
</dbReference>
<dbReference type="GO" id="GO:0005634">
    <property type="term" value="C:nucleus"/>
    <property type="evidence" value="ECO:0007669"/>
    <property type="project" value="UniProtKB-SubCell"/>
</dbReference>
<evidence type="ECO:0000256" key="7">
    <source>
        <dbReference type="PROSITE-ProRule" id="PRU00176"/>
    </source>
</evidence>
<dbReference type="OrthoDB" id="360390at2759"/>
<dbReference type="Pfam" id="PF00076">
    <property type="entry name" value="RRM_1"/>
    <property type="match status" value="2"/>
</dbReference>
<evidence type="ECO:0000256" key="5">
    <source>
        <dbReference type="ARBA" id="ARBA00023187"/>
    </source>
</evidence>
<organism evidence="10 11">
    <name type="scientific">Oryctes borbonicus</name>
    <dbReference type="NCBI Taxonomy" id="1629725"/>
    <lineage>
        <taxon>Eukaryota</taxon>
        <taxon>Metazoa</taxon>
        <taxon>Ecdysozoa</taxon>
        <taxon>Arthropoda</taxon>
        <taxon>Hexapoda</taxon>
        <taxon>Insecta</taxon>
        <taxon>Pterygota</taxon>
        <taxon>Neoptera</taxon>
        <taxon>Endopterygota</taxon>
        <taxon>Coleoptera</taxon>
        <taxon>Polyphaga</taxon>
        <taxon>Scarabaeiformia</taxon>
        <taxon>Scarabaeidae</taxon>
        <taxon>Dynastinae</taxon>
        <taxon>Oryctes</taxon>
    </lineage>
</organism>
<gene>
    <name evidence="10" type="ORF">AMK59_1307</name>
</gene>
<dbReference type="SUPFAM" id="SSF48452">
    <property type="entry name" value="TPR-like"/>
    <property type="match status" value="1"/>
</dbReference>
<dbReference type="InterPro" id="IPR011990">
    <property type="entry name" value="TPR-like_helical_dom_sf"/>
</dbReference>
<feature type="region of interest" description="Disordered" evidence="8">
    <location>
        <begin position="504"/>
        <end position="554"/>
    </location>
</feature>
<dbReference type="InterPro" id="IPR012677">
    <property type="entry name" value="Nucleotide-bd_a/b_plait_sf"/>
</dbReference>
<dbReference type="PROSITE" id="PS50102">
    <property type="entry name" value="RRM"/>
    <property type="match status" value="2"/>
</dbReference>
<keyword evidence="6" id="KW-0539">Nucleus</keyword>
<dbReference type="SMART" id="SM00360">
    <property type="entry name" value="RRM"/>
    <property type="match status" value="2"/>
</dbReference>
<evidence type="ECO:0000256" key="4">
    <source>
        <dbReference type="ARBA" id="ARBA00022884"/>
    </source>
</evidence>
<dbReference type="PANTHER" id="PTHR17204:SF25">
    <property type="entry name" value="RRM DOMAIN-CONTAINING PROTEIN"/>
    <property type="match status" value="1"/>
</dbReference>
<feature type="compositionally biased region" description="Basic and acidic residues" evidence="8">
    <location>
        <begin position="777"/>
        <end position="786"/>
    </location>
</feature>
<reference evidence="10 11" key="1">
    <citation type="submission" date="2015-09" db="EMBL/GenBank/DDBJ databases">
        <title>Draft genome of the scarab beetle Oryctes borbonicus.</title>
        <authorList>
            <person name="Meyer J.M."/>
            <person name="Markov G.V."/>
            <person name="Baskaran P."/>
            <person name="Herrmann M."/>
            <person name="Sommer R.J."/>
            <person name="Roedelsperger C."/>
        </authorList>
    </citation>
    <scope>NUCLEOTIDE SEQUENCE [LARGE SCALE GENOMIC DNA]</scope>
    <source>
        <strain evidence="10">OB123</strain>
        <tissue evidence="10">Whole animal</tissue>
    </source>
</reference>